<comment type="caution">
    <text evidence="2">The sequence shown here is derived from an EMBL/GenBank/DDBJ whole genome shotgun (WGS) entry which is preliminary data.</text>
</comment>
<protein>
    <submittedName>
        <fullName evidence="2">Uncharacterized protein</fullName>
    </submittedName>
</protein>
<gene>
    <name evidence="2" type="ORF">ACFO5Q_04060</name>
</gene>
<organism evidence="2 3">
    <name type="scientific">Kordiimonas lipolytica</name>
    <dbReference type="NCBI Taxonomy" id="1662421"/>
    <lineage>
        <taxon>Bacteria</taxon>
        <taxon>Pseudomonadati</taxon>
        <taxon>Pseudomonadota</taxon>
        <taxon>Alphaproteobacteria</taxon>
        <taxon>Kordiimonadales</taxon>
        <taxon>Kordiimonadaceae</taxon>
        <taxon>Kordiimonas</taxon>
    </lineage>
</organism>
<name>A0ABV8U826_9PROT</name>
<keyword evidence="1" id="KW-0732">Signal</keyword>
<sequence length="221" mass="25184">MKRAVHVANIALLMLLSACDNDQAQPEAGLMPQNAMITPADITPEMIEESQRQYAKWYAGLPKLSGKMLAQLQSIEPSNGFAGNWYPCSIELEDGSILENVYLIDGRSQENASYYGSWDQYLKNPQLSARIKAIRSSPNRLPKKHREFLYRIGESGMGYMHFTLVTNEGHEYAYTTGNFMDFMEMPDGVTYEDIKELIPHVPRRGDNRYGTLPDVKIYFQQ</sequence>
<feature type="signal peptide" evidence="1">
    <location>
        <begin position="1"/>
        <end position="24"/>
    </location>
</feature>
<feature type="chain" id="PRO_5047500118" evidence="1">
    <location>
        <begin position="25"/>
        <end position="221"/>
    </location>
</feature>
<dbReference type="Proteomes" id="UP001595776">
    <property type="component" value="Unassembled WGS sequence"/>
</dbReference>
<evidence type="ECO:0000256" key="1">
    <source>
        <dbReference type="SAM" id="SignalP"/>
    </source>
</evidence>
<dbReference type="PROSITE" id="PS51257">
    <property type="entry name" value="PROKAR_LIPOPROTEIN"/>
    <property type="match status" value="1"/>
</dbReference>
<keyword evidence="3" id="KW-1185">Reference proteome</keyword>
<evidence type="ECO:0000313" key="3">
    <source>
        <dbReference type="Proteomes" id="UP001595776"/>
    </source>
</evidence>
<dbReference type="RefSeq" id="WP_068147488.1">
    <property type="nucleotide sequence ID" value="NZ_JBHSCR010000002.1"/>
</dbReference>
<dbReference type="EMBL" id="JBHSCR010000002">
    <property type="protein sequence ID" value="MFC4347010.1"/>
    <property type="molecule type" value="Genomic_DNA"/>
</dbReference>
<accession>A0ABV8U826</accession>
<evidence type="ECO:0000313" key="2">
    <source>
        <dbReference type="EMBL" id="MFC4347010.1"/>
    </source>
</evidence>
<proteinExistence type="predicted"/>
<reference evidence="3" key="1">
    <citation type="journal article" date="2019" name="Int. J. Syst. Evol. Microbiol.">
        <title>The Global Catalogue of Microorganisms (GCM) 10K type strain sequencing project: providing services to taxonomists for standard genome sequencing and annotation.</title>
        <authorList>
            <consortium name="The Broad Institute Genomics Platform"/>
            <consortium name="The Broad Institute Genome Sequencing Center for Infectious Disease"/>
            <person name="Wu L."/>
            <person name="Ma J."/>
        </authorList>
    </citation>
    <scope>NUCLEOTIDE SEQUENCE [LARGE SCALE GENOMIC DNA]</scope>
    <source>
        <strain evidence="3">CGMCC 1.15304</strain>
    </source>
</reference>